<dbReference type="PANTHER" id="PTHR23152">
    <property type="entry name" value="2-OXOGLUTARATE DEHYDROGENASE"/>
    <property type="match status" value="1"/>
</dbReference>
<keyword evidence="4" id="KW-0786">Thiamine pyrophosphate</keyword>
<evidence type="ECO:0000256" key="1">
    <source>
        <dbReference type="ARBA" id="ARBA00001964"/>
    </source>
</evidence>
<dbReference type="InterPro" id="IPR031717">
    <property type="entry name" value="ODO-1/KGD_C"/>
</dbReference>
<evidence type="ECO:0000256" key="3">
    <source>
        <dbReference type="ARBA" id="ARBA00023002"/>
    </source>
</evidence>
<dbReference type="GO" id="GO:0016624">
    <property type="term" value="F:oxidoreductase activity, acting on the aldehyde or oxo group of donors, disulfide as acceptor"/>
    <property type="evidence" value="ECO:0007669"/>
    <property type="project" value="InterPro"/>
</dbReference>
<comment type="similarity">
    <text evidence="2">Belongs to the alpha-ketoglutarate dehydrogenase family.</text>
</comment>
<dbReference type="Pfam" id="PF00676">
    <property type="entry name" value="E1_dh"/>
    <property type="match status" value="1"/>
</dbReference>
<keyword evidence="7" id="KW-1185">Reference proteome</keyword>
<evidence type="ECO:0000256" key="4">
    <source>
        <dbReference type="ARBA" id="ARBA00023052"/>
    </source>
</evidence>
<proteinExistence type="inferred from homology"/>
<dbReference type="InterPro" id="IPR001017">
    <property type="entry name" value="DH_E1"/>
</dbReference>
<dbReference type="Pfam" id="PF16870">
    <property type="entry name" value="OxoGdeHyase_C"/>
    <property type="match status" value="1"/>
</dbReference>
<evidence type="ECO:0000256" key="2">
    <source>
        <dbReference type="ARBA" id="ARBA00006936"/>
    </source>
</evidence>
<dbReference type="GO" id="GO:0030976">
    <property type="term" value="F:thiamine pyrophosphate binding"/>
    <property type="evidence" value="ECO:0007669"/>
    <property type="project" value="InterPro"/>
</dbReference>
<dbReference type="InterPro" id="IPR042179">
    <property type="entry name" value="KGD_C_sf"/>
</dbReference>
<dbReference type="InterPro" id="IPR005475">
    <property type="entry name" value="Transketolase-like_Pyr-bd"/>
</dbReference>
<gene>
    <name evidence="6" type="ORF">H0H81_011794</name>
</gene>
<dbReference type="SMART" id="SM00861">
    <property type="entry name" value="Transket_pyr"/>
    <property type="match status" value="1"/>
</dbReference>
<dbReference type="GO" id="GO:0006091">
    <property type="term" value="P:generation of precursor metabolites and energy"/>
    <property type="evidence" value="ECO:0007669"/>
    <property type="project" value="UniProtKB-ARBA"/>
</dbReference>
<dbReference type="PANTHER" id="PTHR23152:SF4">
    <property type="entry name" value="2-OXOADIPATE DEHYDROGENASE COMPLEX COMPONENT E1"/>
    <property type="match status" value="1"/>
</dbReference>
<dbReference type="SUPFAM" id="SSF52518">
    <property type="entry name" value="Thiamin diphosphate-binding fold (THDP-binding)"/>
    <property type="match status" value="2"/>
</dbReference>
<reference evidence="6" key="1">
    <citation type="submission" date="2021-02" db="EMBL/GenBank/DDBJ databases">
        <authorList>
            <person name="Nieuwenhuis M."/>
            <person name="Van De Peppel L.J.J."/>
        </authorList>
    </citation>
    <scope>NUCLEOTIDE SEQUENCE</scope>
    <source>
        <strain evidence="6">D49</strain>
    </source>
</reference>
<comment type="cofactor">
    <cofactor evidence="1">
        <name>thiamine diphosphate</name>
        <dbReference type="ChEBI" id="CHEBI:58937"/>
    </cofactor>
</comment>
<feature type="domain" description="Transketolase-like pyrimidine-binding" evidence="5">
    <location>
        <begin position="161"/>
        <end position="366"/>
    </location>
</feature>
<dbReference type="Pfam" id="PF02779">
    <property type="entry name" value="Transket_pyr"/>
    <property type="match status" value="1"/>
</dbReference>
<dbReference type="AlphaFoldDB" id="A0A9P7FUH2"/>
<dbReference type="InterPro" id="IPR011603">
    <property type="entry name" value="2oxoglutarate_DH_E1"/>
</dbReference>
<dbReference type="EMBL" id="JABCKI010005755">
    <property type="protein sequence ID" value="KAG5638574.1"/>
    <property type="molecule type" value="Genomic_DNA"/>
</dbReference>
<evidence type="ECO:0000313" key="6">
    <source>
        <dbReference type="EMBL" id="KAG5638574.1"/>
    </source>
</evidence>
<dbReference type="Gene3D" id="3.40.50.970">
    <property type="match status" value="1"/>
</dbReference>
<dbReference type="InterPro" id="IPR029061">
    <property type="entry name" value="THDP-binding"/>
</dbReference>
<evidence type="ECO:0000259" key="5">
    <source>
        <dbReference type="SMART" id="SM00861"/>
    </source>
</evidence>
<comment type="caution">
    <text evidence="6">The sequence shown here is derived from an EMBL/GenBank/DDBJ whole genome shotgun (WGS) entry which is preliminary data.</text>
</comment>
<keyword evidence="3" id="KW-0560">Oxidoreductase</keyword>
<organism evidence="6 7">
    <name type="scientific">Sphagnurus paluster</name>
    <dbReference type="NCBI Taxonomy" id="117069"/>
    <lineage>
        <taxon>Eukaryota</taxon>
        <taxon>Fungi</taxon>
        <taxon>Dikarya</taxon>
        <taxon>Basidiomycota</taxon>
        <taxon>Agaricomycotina</taxon>
        <taxon>Agaricomycetes</taxon>
        <taxon>Agaricomycetidae</taxon>
        <taxon>Agaricales</taxon>
        <taxon>Tricholomatineae</taxon>
        <taxon>Lyophyllaceae</taxon>
        <taxon>Sphagnurus</taxon>
    </lineage>
</organism>
<dbReference type="Gene3D" id="3.40.50.12470">
    <property type="match status" value="1"/>
</dbReference>
<name>A0A9P7FUH2_9AGAR</name>
<protein>
    <recommendedName>
        <fullName evidence="5">Transketolase-like pyrimidine-binding domain-containing protein</fullName>
    </recommendedName>
</protein>
<dbReference type="OrthoDB" id="413077at2759"/>
<dbReference type="Gene3D" id="3.40.50.11610">
    <property type="entry name" value="Multifunctional 2-oxoglutarate metabolism enzyme, C-terminal domain"/>
    <property type="match status" value="1"/>
</dbReference>
<dbReference type="Proteomes" id="UP000717328">
    <property type="component" value="Unassembled WGS sequence"/>
</dbReference>
<sequence length="519" mass="58040">MDIAFRYRKYFRKDIIVDLLVYRRCHNELDLPSITSPLMYEKISARRSVPQLYEQKLRAESVLQEEDITSVRTSYKAHLETELAKVSSFIPEASMLQGQWKGMVWPASKEADFDPATGVDQANLEKVGNSSVAVPEGFEVHSKLLRHIKNRLKSIETGTGIDWASAEALAFGSLMLEGYDVRISGQDVGRGTFSQRHAMLVNQKTEGVIVPLNDDLQAPGKLELANSSLSEMAVLGFEYGTSWERPSILPIWEAQFGDFFNGAQIIIDTYIVSSETKWLKQSGIVMLLPHGLDGAGPEHSSSRVERMLQLSDAPFVPNPNNEPANVNIHVVFPTTPAQYFHLLRRQMKRNFRKPLIVAGPKGLLRLSAASSSIAEMAEGTRFQPVLDDPLANASQVKRVVLVSGKIYYDLVKERETRGLTDSVAFVRLEELSPFPFQELTETLERYTRADEIFYLQEEPKNQGSYTHVAARIQPVFEAIGFDGQLEYRGRKESALPAPGIGKLYAAQQKAVLAAAFESL</sequence>
<evidence type="ECO:0000313" key="7">
    <source>
        <dbReference type="Proteomes" id="UP000717328"/>
    </source>
</evidence>
<reference evidence="6" key="2">
    <citation type="submission" date="2021-10" db="EMBL/GenBank/DDBJ databases">
        <title>Phylogenomics reveals ancestral predisposition of the termite-cultivated fungus Termitomyces towards a domesticated lifestyle.</title>
        <authorList>
            <person name="Auxier B."/>
            <person name="Grum-Grzhimaylo A."/>
            <person name="Cardenas M.E."/>
            <person name="Lodge J.D."/>
            <person name="Laessoe T."/>
            <person name="Pedersen O."/>
            <person name="Smith M.E."/>
            <person name="Kuyper T.W."/>
            <person name="Franco-Molano E.A."/>
            <person name="Baroni T.J."/>
            <person name="Aanen D.K."/>
        </authorList>
    </citation>
    <scope>NUCLEOTIDE SEQUENCE</scope>
    <source>
        <strain evidence="6">D49</strain>
    </source>
</reference>
<accession>A0A9P7FUH2</accession>